<dbReference type="PROSITE" id="PS50932">
    <property type="entry name" value="HTH_LACI_2"/>
    <property type="match status" value="1"/>
</dbReference>
<keyword evidence="1" id="KW-0805">Transcription regulation</keyword>
<dbReference type="CDD" id="cd01392">
    <property type="entry name" value="HTH_LacI"/>
    <property type="match status" value="1"/>
</dbReference>
<keyword evidence="6" id="KW-1185">Reference proteome</keyword>
<comment type="caution">
    <text evidence="5">The sequence shown here is derived from an EMBL/GenBank/DDBJ whole genome shotgun (WGS) entry which is preliminary data.</text>
</comment>
<dbReference type="SUPFAM" id="SSF53822">
    <property type="entry name" value="Periplasmic binding protein-like I"/>
    <property type="match status" value="1"/>
</dbReference>
<dbReference type="AlphaFoldDB" id="A0A6B0TVS5"/>
<dbReference type="Pfam" id="PF13377">
    <property type="entry name" value="Peripla_BP_3"/>
    <property type="match status" value="1"/>
</dbReference>
<gene>
    <name evidence="5" type="ORF">GSH16_06515</name>
</gene>
<name>A0A6B0TVS5_9RHOB</name>
<evidence type="ECO:0000313" key="5">
    <source>
        <dbReference type="EMBL" id="MXU65093.1"/>
    </source>
</evidence>
<dbReference type="GO" id="GO:0000976">
    <property type="term" value="F:transcription cis-regulatory region binding"/>
    <property type="evidence" value="ECO:0007669"/>
    <property type="project" value="TreeGrafter"/>
</dbReference>
<feature type="domain" description="HTH lacI-type" evidence="4">
    <location>
        <begin position="7"/>
        <end position="61"/>
    </location>
</feature>
<proteinExistence type="predicted"/>
<dbReference type="Proteomes" id="UP000436016">
    <property type="component" value="Unassembled WGS sequence"/>
</dbReference>
<dbReference type="PANTHER" id="PTHR30146">
    <property type="entry name" value="LACI-RELATED TRANSCRIPTIONAL REPRESSOR"/>
    <property type="match status" value="1"/>
</dbReference>
<dbReference type="EMBL" id="WUWG01000002">
    <property type="protein sequence ID" value="MXU65093.1"/>
    <property type="molecule type" value="Genomic_DNA"/>
</dbReference>
<reference evidence="5 6" key="1">
    <citation type="submission" date="2019-12" db="EMBL/GenBank/DDBJ databases">
        <title>Strain KN286 was isolated from seawater, which was collected from Caroline Seamount in the tropical western Pacific.</title>
        <authorList>
            <person name="Wang Q."/>
        </authorList>
    </citation>
    <scope>NUCLEOTIDE SEQUENCE [LARGE SCALE GENOMIC DNA]</scope>
    <source>
        <strain evidence="5 6">KN286</strain>
    </source>
</reference>
<dbReference type="SUPFAM" id="SSF47413">
    <property type="entry name" value="lambda repressor-like DNA-binding domains"/>
    <property type="match status" value="1"/>
</dbReference>
<dbReference type="RefSeq" id="WP_160853240.1">
    <property type="nucleotide sequence ID" value="NZ_WUWG01000002.1"/>
</dbReference>
<dbReference type="InterPro" id="IPR046335">
    <property type="entry name" value="LacI/GalR-like_sensor"/>
</dbReference>
<sequence length="343" mass="37491">MSKTKIRNMEEFSAICGISRPTLSKFFNDPTSVRRSTRAKIEAALEKYDYRPNIYAMNQNRTKTRTIGILVPYLADPFFSEIGRAVELACIEAGYSPLLLSSHGSRQQEVDNLDLLRGLKPAGVLLAPLGRDSDAEVIRRFGRDVPLVLFDANIEDAGEAFVGSDNFQSIDLMVDYLCRSGQPPCLFEMKSPVNPNANKRRAAYLDSMARHGQTAHVFQADGTGWDFEEIGLNAGGRMLADGAFPTDTILCSNDRLAIGMLSAAFGLGIRVGHREGAALRVAGHDDHPFARYTAPPLTTIAQDYSAIAARAASTLFALLDGGDHTPSREETLFDGRLVMRDSA</sequence>
<keyword evidence="3" id="KW-0804">Transcription</keyword>
<dbReference type="SMART" id="SM00354">
    <property type="entry name" value="HTH_LACI"/>
    <property type="match status" value="1"/>
</dbReference>
<dbReference type="Pfam" id="PF00356">
    <property type="entry name" value="LacI"/>
    <property type="match status" value="1"/>
</dbReference>
<evidence type="ECO:0000259" key="4">
    <source>
        <dbReference type="PROSITE" id="PS50932"/>
    </source>
</evidence>
<organism evidence="5 6">
    <name type="scientific">Oceanomicrobium pacificus</name>
    <dbReference type="NCBI Taxonomy" id="2692916"/>
    <lineage>
        <taxon>Bacteria</taxon>
        <taxon>Pseudomonadati</taxon>
        <taxon>Pseudomonadota</taxon>
        <taxon>Alphaproteobacteria</taxon>
        <taxon>Rhodobacterales</taxon>
        <taxon>Paracoccaceae</taxon>
        <taxon>Oceanomicrobium</taxon>
    </lineage>
</organism>
<evidence type="ECO:0000313" key="6">
    <source>
        <dbReference type="Proteomes" id="UP000436016"/>
    </source>
</evidence>
<dbReference type="GO" id="GO:0003700">
    <property type="term" value="F:DNA-binding transcription factor activity"/>
    <property type="evidence" value="ECO:0007669"/>
    <property type="project" value="TreeGrafter"/>
</dbReference>
<dbReference type="PANTHER" id="PTHR30146:SF109">
    <property type="entry name" value="HTH-TYPE TRANSCRIPTIONAL REGULATOR GALS"/>
    <property type="match status" value="1"/>
</dbReference>
<dbReference type="InterPro" id="IPR010982">
    <property type="entry name" value="Lambda_DNA-bd_dom_sf"/>
</dbReference>
<dbReference type="CDD" id="cd06267">
    <property type="entry name" value="PBP1_LacI_sugar_binding-like"/>
    <property type="match status" value="1"/>
</dbReference>
<accession>A0A6B0TVS5</accession>
<dbReference type="Gene3D" id="3.40.50.2300">
    <property type="match status" value="2"/>
</dbReference>
<evidence type="ECO:0000256" key="3">
    <source>
        <dbReference type="ARBA" id="ARBA00023163"/>
    </source>
</evidence>
<dbReference type="InterPro" id="IPR000843">
    <property type="entry name" value="HTH_LacI"/>
</dbReference>
<evidence type="ECO:0000256" key="1">
    <source>
        <dbReference type="ARBA" id="ARBA00023015"/>
    </source>
</evidence>
<evidence type="ECO:0000256" key="2">
    <source>
        <dbReference type="ARBA" id="ARBA00023125"/>
    </source>
</evidence>
<dbReference type="InterPro" id="IPR028082">
    <property type="entry name" value="Peripla_BP_I"/>
</dbReference>
<dbReference type="Gene3D" id="1.10.260.40">
    <property type="entry name" value="lambda repressor-like DNA-binding domains"/>
    <property type="match status" value="1"/>
</dbReference>
<keyword evidence="2" id="KW-0238">DNA-binding</keyword>
<protein>
    <submittedName>
        <fullName evidence="5">Substrate-binding domain-containing protein</fullName>
    </submittedName>
</protein>